<evidence type="ECO:0000313" key="1">
    <source>
        <dbReference type="EMBL" id="OPH83031.1"/>
    </source>
</evidence>
<dbReference type="EMBL" id="MWPQ01000039">
    <property type="protein sequence ID" value="OPH83031.1"/>
    <property type="molecule type" value="Genomic_DNA"/>
</dbReference>
<proteinExistence type="predicted"/>
<reference evidence="1 2" key="1">
    <citation type="submission" date="2017-02" db="EMBL/GenBank/DDBJ databases">
        <title>Genome sequence of the nitrite-oxidizing bacterium Nitrobacter vulgaris strain Ab1.</title>
        <authorList>
            <person name="Mellbye B.L."/>
            <person name="Davis E.W."/>
            <person name="Spieck E."/>
            <person name="Chang J.H."/>
            <person name="Bottomley P.J."/>
            <person name="Sayavedra-Soto L.A."/>
        </authorList>
    </citation>
    <scope>NUCLEOTIDE SEQUENCE [LARGE SCALE GENOMIC DNA]</scope>
    <source>
        <strain evidence="1 2">Ab1</strain>
    </source>
</reference>
<protein>
    <submittedName>
        <fullName evidence="1">Uncharacterized protein</fullName>
    </submittedName>
</protein>
<dbReference type="RefSeq" id="WP_079446630.1">
    <property type="nucleotide sequence ID" value="NZ_MWPQ01000039.1"/>
</dbReference>
<keyword evidence="2" id="KW-1185">Reference proteome</keyword>
<accession>A0A1V4HYH0</accession>
<dbReference type="STRING" id="29421.B2M20_08545"/>
<dbReference type="Proteomes" id="UP000189940">
    <property type="component" value="Unassembled WGS sequence"/>
</dbReference>
<name>A0A1V4HYH0_NITVU</name>
<sequence>MINLGLNHVSSLDNPAPTAPRSGFEHLMELVAFFNNTDAVKSRITEIFDAASEAQEVIASADSIKDEIAQQRLALQDERTAFETSMEAEKKAFERACKSRQHDLNLREREIEKLHKAAEDDRVKAAEITADLERRVDALKAAAASSAL</sequence>
<evidence type="ECO:0000313" key="2">
    <source>
        <dbReference type="Proteomes" id="UP000189940"/>
    </source>
</evidence>
<comment type="caution">
    <text evidence="1">The sequence shown here is derived from an EMBL/GenBank/DDBJ whole genome shotgun (WGS) entry which is preliminary data.</text>
</comment>
<organism evidence="1 2">
    <name type="scientific">Nitrobacter vulgaris</name>
    <dbReference type="NCBI Taxonomy" id="29421"/>
    <lineage>
        <taxon>Bacteria</taxon>
        <taxon>Pseudomonadati</taxon>
        <taxon>Pseudomonadota</taxon>
        <taxon>Alphaproteobacteria</taxon>
        <taxon>Hyphomicrobiales</taxon>
        <taxon>Nitrobacteraceae</taxon>
        <taxon>Nitrobacter</taxon>
    </lineage>
</organism>
<gene>
    <name evidence="1" type="ORF">B2M20_08545</name>
</gene>
<dbReference type="AlphaFoldDB" id="A0A1V4HYH0"/>